<organism evidence="4 5">
    <name type="scientific">Rhynchospora pubera</name>
    <dbReference type="NCBI Taxonomy" id="906938"/>
    <lineage>
        <taxon>Eukaryota</taxon>
        <taxon>Viridiplantae</taxon>
        <taxon>Streptophyta</taxon>
        <taxon>Embryophyta</taxon>
        <taxon>Tracheophyta</taxon>
        <taxon>Spermatophyta</taxon>
        <taxon>Magnoliopsida</taxon>
        <taxon>Liliopsida</taxon>
        <taxon>Poales</taxon>
        <taxon>Cyperaceae</taxon>
        <taxon>Cyperoideae</taxon>
        <taxon>Rhynchosporeae</taxon>
        <taxon>Rhynchospora</taxon>
    </lineage>
</organism>
<evidence type="ECO:0000313" key="4">
    <source>
        <dbReference type="EMBL" id="KAJ4751297.1"/>
    </source>
</evidence>
<accession>A0AAV8C6Y1</accession>
<feature type="compositionally biased region" description="Basic and acidic residues" evidence="1">
    <location>
        <begin position="35"/>
        <end position="44"/>
    </location>
</feature>
<feature type="compositionally biased region" description="Polar residues" evidence="1">
    <location>
        <begin position="1"/>
        <end position="12"/>
    </location>
</feature>
<dbReference type="AlphaFoldDB" id="A0AAV8C6Y1"/>
<dbReference type="Pfam" id="PF04784">
    <property type="entry name" value="DUF547"/>
    <property type="match status" value="1"/>
</dbReference>
<evidence type="ECO:0000259" key="3">
    <source>
        <dbReference type="Pfam" id="PF14389"/>
    </source>
</evidence>
<comment type="caution">
    <text evidence="4">The sequence shown here is derived from an EMBL/GenBank/DDBJ whole genome shotgun (WGS) entry which is preliminary data.</text>
</comment>
<feature type="region of interest" description="Disordered" evidence="1">
    <location>
        <begin position="145"/>
        <end position="194"/>
    </location>
</feature>
<dbReference type="InterPro" id="IPR006869">
    <property type="entry name" value="DUF547"/>
</dbReference>
<sequence>MEEASSSVSSIQTKHKRSLSDSDRRIKSSASRLQGVREMEHNNATKDVNLRTSEAPASLKKEIQELEKLLHDQFLVRHALEKALGHKSHAFSSSSNDNSIPNSTKEMIKDIAILELEVMYLEQHLLSMYRKAFMQHIPTSALQTPHADLMPSSASSQVTSDASSNTRQARHVQSNRMTLPRKSDTGLLNGPTIPVSVRPREKQHILGRSHSSLLHLSVGSARVSPAEKNLRALKPCYTSPLTFQEDKQDMMDSSVIVSLAQHLGARVSDHVTLTPNKISEELVRCMGTIYYKLKDHCNCNNNKYNSGTYRGFSSSSPCSSFSSVSAFSSNYVGDIWSPQSKRATCSTEFSCMDGIGVINDAIKDFTGPHNLFYEVSSLGEVYHRPQEVEDLLQQYRSLVDRLEMVDPAGLMKEERLAFWINVHNAMIMHAHLEGGNLHNNKKRLESVSKVAYGIKGQKVNAEIVKSQILGYSKNLTGQVLWLKLLLYGRAKSKEMEEWRCFPVDHQEPLLHFALCFGSHSDPAVRIYNPKRVYHQLEIAKEEYIRSRICIRKEHCMLLPRLLGCYAKDANLNLEGLLDMIECFLPQSLRVILQNCDRGRSRRIIEWMPHNLTFRYLILREVATFQAI</sequence>
<feature type="compositionally biased region" description="Polar residues" evidence="1">
    <location>
        <begin position="165"/>
        <end position="177"/>
    </location>
</feature>
<feature type="domain" description="DUF547" evidence="2">
    <location>
        <begin position="409"/>
        <end position="544"/>
    </location>
</feature>
<dbReference type="Proteomes" id="UP001140206">
    <property type="component" value="Chromosome 5"/>
</dbReference>
<evidence type="ECO:0000259" key="2">
    <source>
        <dbReference type="Pfam" id="PF04784"/>
    </source>
</evidence>
<dbReference type="Pfam" id="PF14389">
    <property type="entry name" value="Lzipper-MIP1"/>
    <property type="match status" value="1"/>
</dbReference>
<dbReference type="InterPro" id="IPR025757">
    <property type="entry name" value="MIP1_Leuzipper"/>
</dbReference>
<evidence type="ECO:0000313" key="5">
    <source>
        <dbReference type="Proteomes" id="UP001140206"/>
    </source>
</evidence>
<name>A0AAV8C6Y1_9POAL</name>
<protein>
    <recommendedName>
        <fullName evidence="6">DUF547 domain-containing protein</fullName>
    </recommendedName>
</protein>
<evidence type="ECO:0008006" key="6">
    <source>
        <dbReference type="Google" id="ProtNLM"/>
    </source>
</evidence>
<proteinExistence type="predicted"/>
<gene>
    <name evidence="4" type="ORF">LUZ62_085702</name>
</gene>
<feature type="domain" description="Ternary complex factor MIP1 leucine-zipper" evidence="3">
    <location>
        <begin position="54"/>
        <end position="135"/>
    </location>
</feature>
<evidence type="ECO:0000256" key="1">
    <source>
        <dbReference type="SAM" id="MobiDB-lite"/>
    </source>
</evidence>
<dbReference type="EMBL" id="JAMFTS010000005">
    <property type="protein sequence ID" value="KAJ4751297.1"/>
    <property type="molecule type" value="Genomic_DNA"/>
</dbReference>
<reference evidence="4" key="1">
    <citation type="submission" date="2022-08" db="EMBL/GenBank/DDBJ databases">
        <authorList>
            <person name="Marques A."/>
        </authorList>
    </citation>
    <scope>NUCLEOTIDE SEQUENCE</scope>
    <source>
        <strain evidence="4">RhyPub2mFocal</strain>
        <tissue evidence="4">Leaves</tissue>
    </source>
</reference>
<feature type="region of interest" description="Disordered" evidence="1">
    <location>
        <begin position="1"/>
        <end position="53"/>
    </location>
</feature>
<dbReference type="PANTHER" id="PTHR23054:SF58">
    <property type="entry name" value="OS03G0233800 PROTEIN"/>
    <property type="match status" value="1"/>
</dbReference>
<keyword evidence="5" id="KW-1185">Reference proteome</keyword>
<feature type="compositionally biased region" description="Low complexity" evidence="1">
    <location>
        <begin position="152"/>
        <end position="164"/>
    </location>
</feature>
<dbReference type="PANTHER" id="PTHR23054">
    <property type="entry name" value="TERNARY COMPLEX FACTOR MIP1, LEUCINE-ZIPPER-RELATED"/>
    <property type="match status" value="1"/>
</dbReference>